<dbReference type="PANTHER" id="PTHR46889:SF4">
    <property type="entry name" value="TRANSPOSASE INSO FOR INSERTION SEQUENCE ELEMENT IS911B-RELATED"/>
    <property type="match status" value="1"/>
</dbReference>
<dbReference type="PANTHER" id="PTHR46889">
    <property type="entry name" value="TRANSPOSASE INSF FOR INSERTION SEQUENCE IS3B-RELATED"/>
    <property type="match status" value="1"/>
</dbReference>
<dbReference type="Pfam" id="PF13333">
    <property type="entry name" value="rve_2"/>
    <property type="match status" value="1"/>
</dbReference>
<dbReference type="EMBL" id="JAARRG010000011">
    <property type="protein sequence ID" value="MBC1487141.1"/>
    <property type="molecule type" value="Genomic_DNA"/>
</dbReference>
<accession>A0A7X1C7E0</accession>
<dbReference type="AlphaFoldDB" id="A0A7X1C7E0"/>
<dbReference type="RefSeq" id="WP_185384084.1">
    <property type="nucleotide sequence ID" value="NZ_JAARRG010000011.1"/>
</dbReference>
<evidence type="ECO:0000313" key="3">
    <source>
        <dbReference type="Proteomes" id="UP000523362"/>
    </source>
</evidence>
<evidence type="ECO:0000259" key="1">
    <source>
        <dbReference type="Pfam" id="PF13333"/>
    </source>
</evidence>
<dbReference type="InterPro" id="IPR001584">
    <property type="entry name" value="Integrase_cat-core"/>
</dbReference>
<organism evidence="2 3">
    <name type="scientific">Listeria seeligeri</name>
    <dbReference type="NCBI Taxonomy" id="1640"/>
    <lineage>
        <taxon>Bacteria</taxon>
        <taxon>Bacillati</taxon>
        <taxon>Bacillota</taxon>
        <taxon>Bacilli</taxon>
        <taxon>Bacillales</taxon>
        <taxon>Listeriaceae</taxon>
        <taxon>Listeria</taxon>
    </lineage>
</organism>
<name>A0A7X1C7E0_LISSE</name>
<comment type="caution">
    <text evidence="2">The sequence shown here is derived from an EMBL/GenBank/DDBJ whole genome shotgun (WGS) entry which is preliminary data.</text>
</comment>
<gene>
    <name evidence="2" type="ORF">HB897_12970</name>
</gene>
<feature type="domain" description="Integrase catalytic" evidence="1">
    <location>
        <begin position="2"/>
        <end position="50"/>
    </location>
</feature>
<dbReference type="Proteomes" id="UP000523362">
    <property type="component" value="Unassembled WGS sequence"/>
</dbReference>
<proteinExistence type="predicted"/>
<dbReference type="InterPro" id="IPR050900">
    <property type="entry name" value="Transposase_IS3/IS150/IS904"/>
</dbReference>
<evidence type="ECO:0000313" key="2">
    <source>
        <dbReference type="EMBL" id="MBC1487141.1"/>
    </source>
</evidence>
<protein>
    <submittedName>
        <fullName evidence="2">IS3 family transposase</fullName>
    </submittedName>
</protein>
<reference evidence="2 3" key="1">
    <citation type="submission" date="2020-03" db="EMBL/GenBank/DDBJ databases">
        <title>Soil Listeria distribution.</title>
        <authorList>
            <person name="Liao J."/>
            <person name="Wiedmann M."/>
        </authorList>
    </citation>
    <scope>NUCLEOTIDE SEQUENCE [LARGE SCALE GENOMIC DNA]</scope>
    <source>
        <strain evidence="2 3">FSL L7-1560</strain>
    </source>
</reference>
<dbReference type="GO" id="GO:0015074">
    <property type="term" value="P:DNA integration"/>
    <property type="evidence" value="ECO:0007669"/>
    <property type="project" value="InterPro"/>
</dbReference>
<sequence>MSLKKEEVYTTTYLNFEEANRALFNYIVGFYNRNRLHSSIHYFTPQEFEN</sequence>